<comment type="caution">
    <text evidence="1">The sequence shown here is derived from an EMBL/GenBank/DDBJ whole genome shotgun (WGS) entry which is preliminary data.</text>
</comment>
<organism evidence="1 2">
    <name type="scientific">Dryococelus australis</name>
    <dbReference type="NCBI Taxonomy" id="614101"/>
    <lineage>
        <taxon>Eukaryota</taxon>
        <taxon>Metazoa</taxon>
        <taxon>Ecdysozoa</taxon>
        <taxon>Arthropoda</taxon>
        <taxon>Hexapoda</taxon>
        <taxon>Insecta</taxon>
        <taxon>Pterygota</taxon>
        <taxon>Neoptera</taxon>
        <taxon>Polyneoptera</taxon>
        <taxon>Phasmatodea</taxon>
        <taxon>Verophasmatodea</taxon>
        <taxon>Anareolatae</taxon>
        <taxon>Phasmatidae</taxon>
        <taxon>Eurycanthinae</taxon>
        <taxon>Dryococelus</taxon>
    </lineage>
</organism>
<evidence type="ECO:0008006" key="3">
    <source>
        <dbReference type="Google" id="ProtNLM"/>
    </source>
</evidence>
<accession>A0ABQ9GSY0</accession>
<evidence type="ECO:0000313" key="2">
    <source>
        <dbReference type="Proteomes" id="UP001159363"/>
    </source>
</evidence>
<name>A0ABQ9GSY0_9NEOP</name>
<proteinExistence type="predicted"/>
<dbReference type="EMBL" id="JARBHB010000009">
    <property type="protein sequence ID" value="KAJ8875140.1"/>
    <property type="molecule type" value="Genomic_DNA"/>
</dbReference>
<protein>
    <recommendedName>
        <fullName evidence="3">Heterokaryon incompatibility domain-containing protein</fullName>
    </recommendedName>
</protein>
<sequence>MTIVFECGAALDNAQIYTSLLGDTPLEQAFPLLVIRKTPTSQRYICEILRPYALHFPSREQYSNRITPAHAERRSTKDVFLLSTPVPWQTQSPDLRFHVDKEPAPKEISEIDPNRIICWKTFPVHEGKADNTAVISVFGNVSMYSRKKMKMELGDQIWLYRMTESLQLLSPCSDWLLRLDLRSSRHCAISSGTVAGRAELHCTTYLHEVLSSVYRVRSATAGMWGYNDSDWNYDEYHGTSRILFIPEYRYIGRLFDSFLKARRDGKSAHLARRSDEALDVSVIVARIAPSLLDLVRGLDEGGGGESFPLLSRALKSAVYLEQHFREIAALATINSVTQVLGETGDPRENSPDSGIFWHNSHIQSPGVTPLGIEPGSPWLEASCLTTTPPRLSAIKCPYFKNELRNQQWGKEVWDCEYQEVKYVAGRLDYWTKSLNYSRPPPCFPIDRRRVKRTLRSDRPLKLMGILNIGDIPIAESALMGADEKASLGRGFVVGAVGPEPR</sequence>
<gene>
    <name evidence="1" type="ORF">PR048_023033</name>
</gene>
<keyword evidence="2" id="KW-1185">Reference proteome</keyword>
<dbReference type="Proteomes" id="UP001159363">
    <property type="component" value="Chromosome 8"/>
</dbReference>
<reference evidence="1 2" key="1">
    <citation type="submission" date="2023-02" db="EMBL/GenBank/DDBJ databases">
        <title>LHISI_Scaffold_Assembly.</title>
        <authorList>
            <person name="Stuart O.P."/>
            <person name="Cleave R."/>
            <person name="Magrath M.J.L."/>
            <person name="Mikheyev A.S."/>
        </authorList>
    </citation>
    <scope>NUCLEOTIDE SEQUENCE [LARGE SCALE GENOMIC DNA]</scope>
    <source>
        <strain evidence="1">Daus_M_001</strain>
        <tissue evidence="1">Leg muscle</tissue>
    </source>
</reference>
<evidence type="ECO:0000313" key="1">
    <source>
        <dbReference type="EMBL" id="KAJ8875140.1"/>
    </source>
</evidence>